<keyword evidence="7" id="KW-1185">Reference proteome</keyword>
<dbReference type="Pfam" id="PF05157">
    <property type="entry name" value="MshEN"/>
    <property type="match status" value="1"/>
</dbReference>
<dbReference type="InterPro" id="IPR001482">
    <property type="entry name" value="T2SS/T4SS_dom"/>
</dbReference>
<evidence type="ECO:0000256" key="2">
    <source>
        <dbReference type="ARBA" id="ARBA00022741"/>
    </source>
</evidence>
<dbReference type="InterPro" id="IPR003593">
    <property type="entry name" value="AAA+_ATPase"/>
</dbReference>
<feature type="compositionally biased region" description="Low complexity" evidence="4">
    <location>
        <begin position="1"/>
        <end position="14"/>
    </location>
</feature>
<sequence length="606" mass="65482">MSAATPWEAAWAGASPEPGEGGRLVPLPGGARRRTDLWHSEDDRLTTTADSTVTALLAAEVVTPDQVDDARAAVAAGEGHGSVIEALLDDLEDADDRARLLQVAAGVAGVEHVDLTETGVDATAAALVSGEFARRAGVVPFARRDGALLVAVPVRSAVDLDLKDDLARVSGLPVRFALAGRHEIEQRQGEVYRAEEELAGLTSDFATDAVEDLAGLTEVVDDAPVVRFVNLLISQAISDRASDLHLEPTQHDLRVRYRIDGVLVDAHRAPRSIVNGVVSRFKIMAGMNIAERRVPQDGRLTVTHEGSTMDLRVATLPTVWGEKIVARVLDNTNTRLGLDDLGFEAANRAKFAESYAKPYGMILATGPTGSGKSTTLYATLNILNQPHVNVITVEDPVEYRLPGINQVQTNPKAGLTFASALRSILRSDPDIVLIGEIRDHETASIAVEASLTGHLVLSTLHTNDAPSAVTRLVEMGIEPFLVGSALDCIVAQRLCRALCPRCREPYRPDPDELRRLRFAWPDDGPREIYRARGCAACSRTGYRGRMALHEVLPVTEEIERLAVRRAPTEDIGRAGREQGMTTLRDDGWTKVLAGRTTIEEVLRVVG</sequence>
<dbReference type="InterPro" id="IPR037257">
    <property type="entry name" value="T2SS_E_N_sf"/>
</dbReference>
<dbReference type="SUPFAM" id="SSF160246">
    <property type="entry name" value="EspE N-terminal domain-like"/>
    <property type="match status" value="1"/>
</dbReference>
<comment type="caution">
    <text evidence="6">The sequence shown here is derived from an EMBL/GenBank/DDBJ whole genome shotgun (WGS) entry which is preliminary data.</text>
</comment>
<dbReference type="SUPFAM" id="SSF52540">
    <property type="entry name" value="P-loop containing nucleoside triphosphate hydrolases"/>
    <property type="match status" value="1"/>
</dbReference>
<evidence type="ECO:0000313" key="6">
    <source>
        <dbReference type="EMBL" id="MBM7507574.1"/>
    </source>
</evidence>
<dbReference type="PANTHER" id="PTHR30258">
    <property type="entry name" value="TYPE II SECRETION SYSTEM PROTEIN GSPE-RELATED"/>
    <property type="match status" value="1"/>
</dbReference>
<dbReference type="SMART" id="SM00382">
    <property type="entry name" value="AAA"/>
    <property type="match status" value="1"/>
</dbReference>
<organism evidence="6 7">
    <name type="scientific">Nocardioides salarius</name>
    <dbReference type="NCBI Taxonomy" id="374513"/>
    <lineage>
        <taxon>Bacteria</taxon>
        <taxon>Bacillati</taxon>
        <taxon>Actinomycetota</taxon>
        <taxon>Actinomycetes</taxon>
        <taxon>Propionibacteriales</taxon>
        <taxon>Nocardioidaceae</taxon>
        <taxon>Nocardioides</taxon>
    </lineage>
</organism>
<comment type="similarity">
    <text evidence="1">Belongs to the GSP E family.</text>
</comment>
<evidence type="ECO:0000256" key="3">
    <source>
        <dbReference type="ARBA" id="ARBA00022840"/>
    </source>
</evidence>
<dbReference type="CDD" id="cd01129">
    <property type="entry name" value="PulE-GspE-like"/>
    <property type="match status" value="1"/>
</dbReference>
<name>A0ABS2M8R9_9ACTN</name>
<keyword evidence="3" id="KW-0067">ATP-binding</keyword>
<dbReference type="EMBL" id="JAFBBZ010000001">
    <property type="protein sequence ID" value="MBM7507574.1"/>
    <property type="molecule type" value="Genomic_DNA"/>
</dbReference>
<protein>
    <submittedName>
        <fullName evidence="6">Type IV pilus assembly protein PilB</fullName>
    </submittedName>
</protein>
<dbReference type="PANTHER" id="PTHR30258:SF2">
    <property type="entry name" value="COMG OPERON PROTEIN 1"/>
    <property type="match status" value="1"/>
</dbReference>
<evidence type="ECO:0000256" key="4">
    <source>
        <dbReference type="SAM" id="MobiDB-lite"/>
    </source>
</evidence>
<dbReference type="PROSITE" id="PS00662">
    <property type="entry name" value="T2SP_E"/>
    <property type="match status" value="1"/>
</dbReference>
<evidence type="ECO:0000256" key="1">
    <source>
        <dbReference type="ARBA" id="ARBA00006611"/>
    </source>
</evidence>
<proteinExistence type="inferred from homology"/>
<dbReference type="Gene3D" id="3.30.450.90">
    <property type="match status" value="1"/>
</dbReference>
<dbReference type="Gene3D" id="3.30.300.160">
    <property type="entry name" value="Type II secretion system, protein E, N-terminal domain"/>
    <property type="match status" value="1"/>
</dbReference>
<feature type="domain" description="Bacterial type II secretion system protein E" evidence="5">
    <location>
        <begin position="425"/>
        <end position="439"/>
    </location>
</feature>
<dbReference type="Proteomes" id="UP000732378">
    <property type="component" value="Unassembled WGS sequence"/>
</dbReference>
<dbReference type="Gene3D" id="3.40.50.300">
    <property type="entry name" value="P-loop containing nucleotide triphosphate hydrolases"/>
    <property type="match status" value="1"/>
</dbReference>
<evidence type="ECO:0000313" key="7">
    <source>
        <dbReference type="Proteomes" id="UP000732378"/>
    </source>
</evidence>
<feature type="region of interest" description="Disordered" evidence="4">
    <location>
        <begin position="1"/>
        <end position="34"/>
    </location>
</feature>
<dbReference type="InterPro" id="IPR027417">
    <property type="entry name" value="P-loop_NTPase"/>
</dbReference>
<dbReference type="Pfam" id="PF00437">
    <property type="entry name" value="T2SSE"/>
    <property type="match status" value="1"/>
</dbReference>
<keyword evidence="2" id="KW-0547">Nucleotide-binding</keyword>
<dbReference type="RefSeq" id="WP_307822863.1">
    <property type="nucleotide sequence ID" value="NZ_JACDTV010000012.1"/>
</dbReference>
<reference evidence="6 7" key="1">
    <citation type="submission" date="2021-01" db="EMBL/GenBank/DDBJ databases">
        <title>Sequencing the genomes of 1000 actinobacteria strains.</title>
        <authorList>
            <person name="Klenk H.-P."/>
        </authorList>
    </citation>
    <scope>NUCLEOTIDE SEQUENCE [LARGE SCALE GENOMIC DNA]</scope>
    <source>
        <strain evidence="6 7">DSM 18239</strain>
    </source>
</reference>
<dbReference type="InterPro" id="IPR007831">
    <property type="entry name" value="T2SS_GspE_N"/>
</dbReference>
<gene>
    <name evidence="6" type="ORF">JOE61_001388</name>
</gene>
<evidence type="ECO:0000259" key="5">
    <source>
        <dbReference type="PROSITE" id="PS00662"/>
    </source>
</evidence>
<accession>A0ABS2M8R9</accession>